<evidence type="ECO:0000256" key="1">
    <source>
        <dbReference type="SAM" id="MobiDB-lite"/>
    </source>
</evidence>
<proteinExistence type="predicted"/>
<name>A0A1I7TIS7_9PELO</name>
<accession>A0A1I7TIS7</accession>
<organism evidence="2 3">
    <name type="scientific">Caenorhabditis tropicalis</name>
    <dbReference type="NCBI Taxonomy" id="1561998"/>
    <lineage>
        <taxon>Eukaryota</taxon>
        <taxon>Metazoa</taxon>
        <taxon>Ecdysozoa</taxon>
        <taxon>Nematoda</taxon>
        <taxon>Chromadorea</taxon>
        <taxon>Rhabditida</taxon>
        <taxon>Rhabditina</taxon>
        <taxon>Rhabditomorpha</taxon>
        <taxon>Rhabditoidea</taxon>
        <taxon>Rhabditidae</taxon>
        <taxon>Peloderinae</taxon>
        <taxon>Caenorhabditis</taxon>
    </lineage>
</organism>
<evidence type="ECO:0000313" key="3">
    <source>
        <dbReference type="WBParaSite" id="Csp11.Scaffold625.g6342.t2"/>
    </source>
</evidence>
<protein>
    <submittedName>
        <fullName evidence="3">DUF4806 domain-containing protein</fullName>
    </submittedName>
</protein>
<evidence type="ECO:0000313" key="2">
    <source>
        <dbReference type="Proteomes" id="UP000095282"/>
    </source>
</evidence>
<feature type="region of interest" description="Disordered" evidence="1">
    <location>
        <begin position="1"/>
        <end position="107"/>
    </location>
</feature>
<dbReference type="WBParaSite" id="Csp11.Scaffold625.g6342.t2">
    <property type="protein sequence ID" value="Csp11.Scaffold625.g6342.t2"/>
    <property type="gene ID" value="Csp11.Scaffold625.g6342"/>
</dbReference>
<dbReference type="eggNOG" id="ENOG502SFMX">
    <property type="taxonomic scope" value="Eukaryota"/>
</dbReference>
<keyword evidence="2" id="KW-1185">Reference proteome</keyword>
<feature type="compositionally biased region" description="Basic and acidic residues" evidence="1">
    <location>
        <begin position="57"/>
        <end position="93"/>
    </location>
</feature>
<sequence>MSPTQLATPTEPKPLATPTEPKPLATPTEPKPLATPTEPKPLATPTEPKPPNPKSTEPNKETKKTPPGSKKEIKVRIKSQEEPIQELKVKQEDPGLDQPLPEEGFIKNYTDNRGKRFGLKKVNFDMIGRTGMYLERYGMPVETKAAFDWIAYNRHDVKKKGKEFQKNMAVALSGVGINKQLLIRTIVYLKTHEQITPAEMDNVLKEIESLNKEVVSFSQVSNALKKHCETYKTKQIEQMV</sequence>
<dbReference type="AlphaFoldDB" id="A0A1I7TIS7"/>
<dbReference type="Proteomes" id="UP000095282">
    <property type="component" value="Unplaced"/>
</dbReference>
<reference evidence="3" key="1">
    <citation type="submission" date="2016-11" db="UniProtKB">
        <authorList>
            <consortium name="WormBaseParasite"/>
        </authorList>
    </citation>
    <scope>IDENTIFICATION</scope>
</reference>